<reference evidence="2 3" key="1">
    <citation type="submission" date="2019-10" db="EMBL/GenBank/DDBJ databases">
        <title>Taxonomy of Antarctic Massilia spp.: description of Massilia rubra sp. nov., Massilia aquatica sp. nov., Massilia mucilaginosa sp. nov., Massilia frigida sp. nov. isolated from streams, lakes and regoliths.</title>
        <authorList>
            <person name="Holochova P."/>
            <person name="Sedlacek I."/>
            <person name="Kralova S."/>
            <person name="Maslanova I."/>
            <person name="Busse H.-J."/>
            <person name="Stankova E."/>
            <person name="Vrbovska V."/>
            <person name="Kovarovic V."/>
            <person name="Bartak M."/>
            <person name="Svec P."/>
            <person name="Pantucek R."/>
        </authorList>
    </citation>
    <scope>NUCLEOTIDE SEQUENCE [LARGE SCALE GENOMIC DNA]</scope>
    <source>
        <strain evidence="2 3">CCM 8694</strain>
    </source>
</reference>
<accession>A0ABX0N020</accession>
<proteinExistence type="predicted"/>
<evidence type="ECO:0008006" key="4">
    <source>
        <dbReference type="Google" id="ProtNLM"/>
    </source>
</evidence>
<dbReference type="EMBL" id="WHJF01000109">
    <property type="protein sequence ID" value="NHZ66028.1"/>
    <property type="molecule type" value="Genomic_DNA"/>
</dbReference>
<keyword evidence="3" id="KW-1185">Reference proteome</keyword>
<dbReference type="SUPFAM" id="SSF56349">
    <property type="entry name" value="DNA breaking-rejoining enzymes"/>
    <property type="match status" value="1"/>
</dbReference>
<dbReference type="InterPro" id="IPR013762">
    <property type="entry name" value="Integrase-like_cat_sf"/>
</dbReference>
<organism evidence="2 3">
    <name type="scientific">Massilia genomosp. 1</name>
    <dbReference type="NCBI Taxonomy" id="2609280"/>
    <lineage>
        <taxon>Bacteria</taxon>
        <taxon>Pseudomonadati</taxon>
        <taxon>Pseudomonadota</taxon>
        <taxon>Betaproteobacteria</taxon>
        <taxon>Burkholderiales</taxon>
        <taxon>Oxalobacteraceae</taxon>
        <taxon>Telluria group</taxon>
        <taxon>Massilia</taxon>
    </lineage>
</organism>
<dbReference type="InterPro" id="IPR011010">
    <property type="entry name" value="DNA_brk_join_enz"/>
</dbReference>
<dbReference type="Proteomes" id="UP000610594">
    <property type="component" value="Unassembled WGS sequence"/>
</dbReference>
<evidence type="ECO:0000313" key="2">
    <source>
        <dbReference type="EMBL" id="NHZ66028.1"/>
    </source>
</evidence>
<sequence>MEAIERYLSCRIERRWRMSGDPKKYRGVRPDCKLVLTFKGYKYSMNCKRRINSDGEQVDYVACDALQAHVTKLFKDAGIEGGSSHSGLHTMATRLRDQGHADLEHLDPYLQVSKEKIRREFAGVL</sequence>
<evidence type="ECO:0000256" key="1">
    <source>
        <dbReference type="ARBA" id="ARBA00023172"/>
    </source>
</evidence>
<keyword evidence="1" id="KW-0233">DNA recombination</keyword>
<gene>
    <name evidence="2" type="ORF">F1735_27665</name>
</gene>
<dbReference type="RefSeq" id="WP_167239942.1">
    <property type="nucleotide sequence ID" value="NZ_WHJF01000109.1"/>
</dbReference>
<protein>
    <recommendedName>
        <fullName evidence="4">Integrase</fullName>
    </recommendedName>
</protein>
<evidence type="ECO:0000313" key="3">
    <source>
        <dbReference type="Proteomes" id="UP000610594"/>
    </source>
</evidence>
<comment type="caution">
    <text evidence="2">The sequence shown here is derived from an EMBL/GenBank/DDBJ whole genome shotgun (WGS) entry which is preliminary data.</text>
</comment>
<name>A0ABX0N020_9BURK</name>
<dbReference type="Gene3D" id="1.10.443.10">
    <property type="entry name" value="Intergrase catalytic core"/>
    <property type="match status" value="1"/>
</dbReference>